<dbReference type="Pfam" id="PF03668">
    <property type="entry name" value="RapZ-like_N"/>
    <property type="match status" value="1"/>
</dbReference>
<feature type="domain" description="RapZ-like N-terminal" evidence="5">
    <location>
        <begin position="11"/>
        <end position="162"/>
    </location>
</feature>
<evidence type="ECO:0000256" key="3">
    <source>
        <dbReference type="ARBA" id="ARBA00023134"/>
    </source>
</evidence>
<reference evidence="8" key="1">
    <citation type="submission" date="2017-04" db="EMBL/GenBank/DDBJ databases">
        <authorList>
            <person name="Varghese N."/>
            <person name="Submissions S."/>
        </authorList>
    </citation>
    <scope>NUCLEOTIDE SEQUENCE [LARGE SCALE GENOMIC DNA]</scope>
    <source>
        <strain evidence="8">RKEM611</strain>
    </source>
</reference>
<dbReference type="RefSeq" id="WP_132314432.1">
    <property type="nucleotide sequence ID" value="NZ_FWZT01000001.1"/>
</dbReference>
<dbReference type="PANTHER" id="PTHR30448:SF0">
    <property type="entry name" value="RNASE ADAPTER PROTEIN RAPZ"/>
    <property type="match status" value="1"/>
</dbReference>
<evidence type="ECO:0000313" key="8">
    <source>
        <dbReference type="Proteomes" id="UP000192907"/>
    </source>
</evidence>
<dbReference type="EMBL" id="FWZT01000001">
    <property type="protein sequence ID" value="SME91438.1"/>
    <property type="molecule type" value="Genomic_DNA"/>
</dbReference>
<keyword evidence="1 4" id="KW-0547">Nucleotide-binding</keyword>
<dbReference type="Pfam" id="PF22740">
    <property type="entry name" value="PapZ_C"/>
    <property type="match status" value="1"/>
</dbReference>
<proteinExistence type="inferred from homology"/>
<evidence type="ECO:0000256" key="2">
    <source>
        <dbReference type="ARBA" id="ARBA00022840"/>
    </source>
</evidence>
<dbReference type="NCBIfam" id="NF003828">
    <property type="entry name" value="PRK05416.1"/>
    <property type="match status" value="1"/>
</dbReference>
<dbReference type="HAMAP" id="MF_00636">
    <property type="entry name" value="RapZ_like"/>
    <property type="match status" value="1"/>
</dbReference>
<dbReference type="SUPFAM" id="SSF52540">
    <property type="entry name" value="P-loop containing nucleoside triphosphate hydrolases"/>
    <property type="match status" value="1"/>
</dbReference>
<sequence length="293" mass="32788">MSQKTEQIPSLVIVSGLSGAGKSIAINALEDMSYYCIDNLPLELVEDAVSYFITNDLHHSRLALGMDVRSSDFVERFMALRDRLKKKIQLSVLFVTASDEALATRFSTNRRRHPLHQESGELIAAIRREAQALAPMIDEAEVVFDTTAWSPHYLMRQVEKHYGDGVMGRSLFVTVTSFGFKHGALKPADSIYDVRCLKNPHFEPSLKPRTGLEKDVSDYVFSDPHAGDLLDKLIDLHKFLLPCYYDEGKHYFSIGIGCTGGQHRSVALAEKLAFALADLSLPNIYVSVSHRDL</sequence>
<keyword evidence="2 4" id="KW-0067">ATP-binding</keyword>
<keyword evidence="8" id="KW-1185">Reference proteome</keyword>
<dbReference type="STRING" id="1513793.SAMN06296036_101454"/>
<gene>
    <name evidence="7" type="ORF">SAMN06296036_101454</name>
</gene>
<dbReference type="InterPro" id="IPR053930">
    <property type="entry name" value="RapZ-like_N"/>
</dbReference>
<feature type="binding site" evidence="4">
    <location>
        <begin position="16"/>
        <end position="23"/>
    </location>
    <ligand>
        <name>ATP</name>
        <dbReference type="ChEBI" id="CHEBI:30616"/>
    </ligand>
</feature>
<evidence type="ECO:0000256" key="4">
    <source>
        <dbReference type="HAMAP-Rule" id="MF_00636"/>
    </source>
</evidence>
<organism evidence="7 8">
    <name type="scientific">Pseudobacteriovorax antillogorgiicola</name>
    <dbReference type="NCBI Taxonomy" id="1513793"/>
    <lineage>
        <taxon>Bacteria</taxon>
        <taxon>Pseudomonadati</taxon>
        <taxon>Bdellovibrionota</taxon>
        <taxon>Oligoflexia</taxon>
        <taxon>Oligoflexales</taxon>
        <taxon>Pseudobacteriovoracaceae</taxon>
        <taxon>Pseudobacteriovorax</taxon>
    </lineage>
</organism>
<dbReference type="InterPro" id="IPR005337">
    <property type="entry name" value="RapZ-like"/>
</dbReference>
<accession>A0A1Y6B6X9</accession>
<dbReference type="AlphaFoldDB" id="A0A1Y6B6X9"/>
<dbReference type="PIRSF" id="PIRSF005052">
    <property type="entry name" value="P-loopkin"/>
    <property type="match status" value="1"/>
</dbReference>
<dbReference type="InterPro" id="IPR053931">
    <property type="entry name" value="RapZ_C"/>
</dbReference>
<dbReference type="PANTHER" id="PTHR30448">
    <property type="entry name" value="RNASE ADAPTER PROTEIN RAPZ"/>
    <property type="match status" value="1"/>
</dbReference>
<feature type="domain" description="RapZ C-terminal" evidence="6">
    <location>
        <begin position="173"/>
        <end position="293"/>
    </location>
</feature>
<name>A0A1Y6B6X9_9BACT</name>
<keyword evidence="3 4" id="KW-0342">GTP-binding</keyword>
<evidence type="ECO:0000313" key="7">
    <source>
        <dbReference type="EMBL" id="SME91438.1"/>
    </source>
</evidence>
<evidence type="ECO:0000256" key="1">
    <source>
        <dbReference type="ARBA" id="ARBA00022741"/>
    </source>
</evidence>
<dbReference type="OrthoDB" id="9784461at2"/>
<dbReference type="GO" id="GO:0005524">
    <property type="term" value="F:ATP binding"/>
    <property type="evidence" value="ECO:0007669"/>
    <property type="project" value="UniProtKB-UniRule"/>
</dbReference>
<evidence type="ECO:0000259" key="6">
    <source>
        <dbReference type="Pfam" id="PF22740"/>
    </source>
</evidence>
<dbReference type="Proteomes" id="UP000192907">
    <property type="component" value="Unassembled WGS sequence"/>
</dbReference>
<evidence type="ECO:0000259" key="5">
    <source>
        <dbReference type="Pfam" id="PF03668"/>
    </source>
</evidence>
<feature type="binding site" evidence="4">
    <location>
        <begin position="67"/>
        <end position="70"/>
    </location>
    <ligand>
        <name>GTP</name>
        <dbReference type="ChEBI" id="CHEBI:37565"/>
    </ligand>
</feature>
<dbReference type="InterPro" id="IPR027417">
    <property type="entry name" value="P-loop_NTPase"/>
</dbReference>
<dbReference type="GO" id="GO:0005525">
    <property type="term" value="F:GTP binding"/>
    <property type="evidence" value="ECO:0007669"/>
    <property type="project" value="UniProtKB-UniRule"/>
</dbReference>
<protein>
    <submittedName>
        <fullName evidence="7">UPF0042 nucleotide-binding protein</fullName>
    </submittedName>
</protein>